<evidence type="ECO:0000313" key="1">
    <source>
        <dbReference type="EMBL" id="CRZ12763.1"/>
    </source>
</evidence>
<reference evidence="1" key="1">
    <citation type="submission" date="2015-04" db="EMBL/GenBank/DDBJ databases">
        <title>The genome sequence of the plant pathogenic Rhizarian Plasmodiophora brassicae reveals insights in its biotrophic life cycle and the origin of chitin synthesis.</title>
        <authorList>
            <person name="Schwelm A."/>
            <person name="Fogelqvist J."/>
            <person name="Knaust A."/>
            <person name="Julke S."/>
            <person name="Lilja T."/>
            <person name="Dhandapani V."/>
            <person name="Bonilla-Rosso G."/>
            <person name="Karlsson M."/>
            <person name="Shevchenko A."/>
            <person name="Choi S.R."/>
            <person name="Kim H.G."/>
            <person name="Park J.Y."/>
            <person name="Lim Y.P."/>
            <person name="Ludwig-Muller J."/>
            <person name="Dixelius C."/>
        </authorList>
    </citation>
    <scope>NUCLEOTIDE SEQUENCE</scope>
    <source>
        <tissue evidence="1">Potato root galls</tissue>
    </source>
</reference>
<accession>A0A0H5RFE7</accession>
<sequence length="161" mass="18217">MTWISLFVLGIDDRDVAIGGQILKILVPMEVRYDHGGIGADDNSRFGNRGGMQVRGEVVCRIRYSISSKLGNCRIERQLVSDRHIIHQIGDVQDMNRMRIGAPVQGRSCMICNHRRKGLDRHARWIKAIAEPLAYRPKHLKKTPLLNETSTTATTAENTER</sequence>
<dbReference type="AlphaFoldDB" id="A0A0H5RFE7"/>
<organism evidence="1">
    <name type="scientific">Spongospora subterranea</name>
    <dbReference type="NCBI Taxonomy" id="70186"/>
    <lineage>
        <taxon>Eukaryota</taxon>
        <taxon>Sar</taxon>
        <taxon>Rhizaria</taxon>
        <taxon>Endomyxa</taxon>
        <taxon>Phytomyxea</taxon>
        <taxon>Plasmodiophorida</taxon>
        <taxon>Plasmodiophoridae</taxon>
        <taxon>Spongospora</taxon>
    </lineage>
</organism>
<name>A0A0H5RFE7_9EUKA</name>
<protein>
    <submittedName>
        <fullName evidence="1">Uncharacterized protein</fullName>
    </submittedName>
</protein>
<proteinExistence type="predicted"/>
<dbReference type="EMBL" id="HACM01012321">
    <property type="protein sequence ID" value="CRZ12763.1"/>
    <property type="molecule type" value="Transcribed_RNA"/>
</dbReference>